<dbReference type="InterPro" id="IPR011256">
    <property type="entry name" value="Reg_factor_effector_dom_sf"/>
</dbReference>
<gene>
    <name evidence="2" type="ORF">GTP23_03125</name>
</gene>
<keyword evidence="3" id="KW-1185">Reference proteome</keyword>
<dbReference type="InterPro" id="IPR010499">
    <property type="entry name" value="AraC_E-bd"/>
</dbReference>
<dbReference type="PANTHER" id="PTHR40055">
    <property type="entry name" value="TRANSCRIPTIONAL REGULATOR YGIV-RELATED"/>
    <property type="match status" value="1"/>
</dbReference>
<reference evidence="2" key="1">
    <citation type="submission" date="2019-12" db="EMBL/GenBank/DDBJ databases">
        <title>Novel species isolated from a subtropical stream in China.</title>
        <authorList>
            <person name="Lu H."/>
        </authorList>
    </citation>
    <scope>NUCLEOTIDE SEQUENCE [LARGE SCALE GENOMIC DNA]</scope>
    <source>
        <strain evidence="2">FT93W</strain>
    </source>
</reference>
<evidence type="ECO:0000313" key="2">
    <source>
        <dbReference type="EMBL" id="MYN44059.1"/>
    </source>
</evidence>
<accession>A0A845HSY4</accession>
<dbReference type="InterPro" id="IPR050908">
    <property type="entry name" value="SmbC-like"/>
</dbReference>
<dbReference type="InterPro" id="IPR029442">
    <property type="entry name" value="GyrI-like"/>
</dbReference>
<evidence type="ECO:0000259" key="1">
    <source>
        <dbReference type="SMART" id="SM00871"/>
    </source>
</evidence>
<protein>
    <submittedName>
        <fullName evidence="2">AraC family transcriptional regulator</fullName>
    </submittedName>
</protein>
<dbReference type="PANTHER" id="PTHR40055:SF1">
    <property type="entry name" value="TRANSCRIPTIONAL REGULATOR YGIV-RELATED"/>
    <property type="match status" value="1"/>
</dbReference>
<dbReference type="EMBL" id="WWCL01000001">
    <property type="protein sequence ID" value="MYN44059.1"/>
    <property type="molecule type" value="Genomic_DNA"/>
</dbReference>
<organism evidence="2 3">
    <name type="scientific">Duganella fentianensis</name>
    <dbReference type="NCBI Taxonomy" id="2692177"/>
    <lineage>
        <taxon>Bacteria</taxon>
        <taxon>Pseudomonadati</taxon>
        <taxon>Pseudomonadota</taxon>
        <taxon>Betaproteobacteria</taxon>
        <taxon>Burkholderiales</taxon>
        <taxon>Oxalobacteraceae</taxon>
        <taxon>Telluria group</taxon>
        <taxon>Duganella</taxon>
    </lineage>
</organism>
<comment type="caution">
    <text evidence="2">The sequence shown here is derived from an EMBL/GenBank/DDBJ whole genome shotgun (WGS) entry which is preliminary data.</text>
</comment>
<sequence>MEYDIRQLAPVRVVYLRYKGPFGPALGEFWQEVFTPWQKAMGLVNKVTYGVALDDPASTPAAECRYDACVEVSAEYPVREPARAAELAGGSYAVAQFHGTAADVGPAWGAFFAQLQAEGKQPSGPCFERYAADYAMDPASGTFHAELCIPL</sequence>
<name>A0A845HSY4_9BURK</name>
<dbReference type="Pfam" id="PF06445">
    <property type="entry name" value="GyrI-like"/>
    <property type="match status" value="1"/>
</dbReference>
<proteinExistence type="predicted"/>
<feature type="domain" description="AraC effector-binding" evidence="1">
    <location>
        <begin position="1"/>
        <end position="151"/>
    </location>
</feature>
<dbReference type="AlphaFoldDB" id="A0A845HSY4"/>
<dbReference type="SMART" id="SM00871">
    <property type="entry name" value="AraC_E_bind"/>
    <property type="match status" value="1"/>
</dbReference>
<dbReference type="Gene3D" id="3.20.80.10">
    <property type="entry name" value="Regulatory factor, effector binding domain"/>
    <property type="match status" value="1"/>
</dbReference>
<dbReference type="SUPFAM" id="SSF55136">
    <property type="entry name" value="Probable bacterial effector-binding domain"/>
    <property type="match status" value="1"/>
</dbReference>
<dbReference type="RefSeq" id="WP_161033814.1">
    <property type="nucleotide sequence ID" value="NZ_WWCL01000001.1"/>
</dbReference>
<dbReference type="Proteomes" id="UP000444316">
    <property type="component" value="Unassembled WGS sequence"/>
</dbReference>
<evidence type="ECO:0000313" key="3">
    <source>
        <dbReference type="Proteomes" id="UP000444316"/>
    </source>
</evidence>